<dbReference type="EMBL" id="LT934112">
    <property type="protein sequence ID" value="VAH12228.1"/>
    <property type="molecule type" value="Genomic_DNA"/>
</dbReference>
<feature type="compositionally biased region" description="Basic and acidic residues" evidence="1">
    <location>
        <begin position="1"/>
        <end position="11"/>
    </location>
</feature>
<gene>
    <name evidence="2" type="ORF">TRITD_1Bv1G003560</name>
</gene>
<accession>A0A9R0QKI4</accession>
<keyword evidence="3" id="KW-1185">Reference proteome</keyword>
<dbReference type="AlphaFoldDB" id="A0A9R0QKI4"/>
<protein>
    <submittedName>
        <fullName evidence="2">Uncharacterized protein</fullName>
    </submittedName>
</protein>
<organism evidence="2 3">
    <name type="scientific">Triticum turgidum subsp. durum</name>
    <name type="common">Durum wheat</name>
    <name type="synonym">Triticum durum</name>
    <dbReference type="NCBI Taxonomy" id="4567"/>
    <lineage>
        <taxon>Eukaryota</taxon>
        <taxon>Viridiplantae</taxon>
        <taxon>Streptophyta</taxon>
        <taxon>Embryophyta</taxon>
        <taxon>Tracheophyta</taxon>
        <taxon>Spermatophyta</taxon>
        <taxon>Magnoliopsida</taxon>
        <taxon>Liliopsida</taxon>
        <taxon>Poales</taxon>
        <taxon>Poaceae</taxon>
        <taxon>BOP clade</taxon>
        <taxon>Pooideae</taxon>
        <taxon>Triticodae</taxon>
        <taxon>Triticeae</taxon>
        <taxon>Triticinae</taxon>
        <taxon>Triticum</taxon>
    </lineage>
</organism>
<sequence length="97" mass="10247">MTKYGARKDAAQVRPSATSPPLQHSPGATASSFASRSPQLLFYPGAPTRSSASPSTPPHLYPPLMESSSANPTWYKISALIQSLAITISVARVCSIM</sequence>
<reference evidence="2 3" key="1">
    <citation type="submission" date="2017-09" db="EMBL/GenBank/DDBJ databases">
        <authorList>
            <consortium name="International Durum Wheat Genome Sequencing Consortium (IDWGSC)"/>
            <person name="Milanesi L."/>
        </authorList>
    </citation>
    <scope>NUCLEOTIDE SEQUENCE [LARGE SCALE GENOMIC DNA]</scope>
    <source>
        <strain evidence="3">cv. Svevo</strain>
    </source>
</reference>
<dbReference type="Gramene" id="TRITD1Bv1G003560.1">
    <property type="protein sequence ID" value="TRITD1Bv1G003560.1"/>
    <property type="gene ID" value="TRITD1Bv1G003560"/>
</dbReference>
<dbReference type="Proteomes" id="UP000324705">
    <property type="component" value="Chromosome 1B"/>
</dbReference>
<evidence type="ECO:0000256" key="1">
    <source>
        <dbReference type="SAM" id="MobiDB-lite"/>
    </source>
</evidence>
<evidence type="ECO:0000313" key="2">
    <source>
        <dbReference type="EMBL" id="VAH12228.1"/>
    </source>
</evidence>
<feature type="region of interest" description="Disordered" evidence="1">
    <location>
        <begin position="1"/>
        <end position="64"/>
    </location>
</feature>
<evidence type="ECO:0000313" key="3">
    <source>
        <dbReference type="Proteomes" id="UP000324705"/>
    </source>
</evidence>
<feature type="compositionally biased region" description="Polar residues" evidence="1">
    <location>
        <begin position="15"/>
        <end position="38"/>
    </location>
</feature>
<proteinExistence type="predicted"/>
<name>A0A9R0QKI4_TRITD</name>